<organism evidence="7 8">
    <name type="scientific">Periconia macrospinosa</name>
    <dbReference type="NCBI Taxonomy" id="97972"/>
    <lineage>
        <taxon>Eukaryota</taxon>
        <taxon>Fungi</taxon>
        <taxon>Dikarya</taxon>
        <taxon>Ascomycota</taxon>
        <taxon>Pezizomycotina</taxon>
        <taxon>Dothideomycetes</taxon>
        <taxon>Pleosporomycetidae</taxon>
        <taxon>Pleosporales</taxon>
        <taxon>Massarineae</taxon>
        <taxon>Periconiaceae</taxon>
        <taxon>Periconia</taxon>
    </lineage>
</organism>
<dbReference type="GO" id="GO:0009100">
    <property type="term" value="P:glycoprotein metabolic process"/>
    <property type="evidence" value="ECO:0007669"/>
    <property type="project" value="UniProtKB-ARBA"/>
</dbReference>
<protein>
    <recommendedName>
        <fullName evidence="6">LicD/FKTN/FKRP nucleotidyltransferase domain-containing protein</fullName>
    </recommendedName>
</protein>
<gene>
    <name evidence="7" type="ORF">DM02DRAFT_721699</name>
</gene>
<feature type="signal peptide" evidence="5">
    <location>
        <begin position="1"/>
        <end position="21"/>
    </location>
</feature>
<evidence type="ECO:0000259" key="6">
    <source>
        <dbReference type="Pfam" id="PF04991"/>
    </source>
</evidence>
<keyword evidence="2" id="KW-0812">Transmembrane</keyword>
<keyword evidence="8" id="KW-1185">Reference proteome</keyword>
<dbReference type="InterPro" id="IPR007074">
    <property type="entry name" value="LicD/FKTN/FKRP_NTP_transf"/>
</dbReference>
<dbReference type="STRING" id="97972.A0A2V1D614"/>
<dbReference type="PANTHER" id="PTHR15407">
    <property type="entry name" value="FUKUTIN-RELATED"/>
    <property type="match status" value="1"/>
</dbReference>
<evidence type="ECO:0000256" key="5">
    <source>
        <dbReference type="SAM" id="SignalP"/>
    </source>
</evidence>
<evidence type="ECO:0000256" key="3">
    <source>
        <dbReference type="ARBA" id="ARBA00022989"/>
    </source>
</evidence>
<sequence length="334" mass="38796">MHSYFNTFLFFALMAAVQTIAYPSASSLYNPDSPSKGRHHRANDIAFLEGLTNNDQDMSGREGDDPEKYFHESIFHAHYDGRFAYQTLPDKTRLPHLRALVRSYLATMHDLGAETWIMHGSLLGWWWNQRIMPWDDDIDVQVSEPAIEFLASYHNMTVHSFAASDLDISDPDEVELMHSGKRYLLEVNPHYANPSTDDWQNVIDARWIDIDTGLFIDITTVRVNRTAEGTMGRPKGSAYRYPEPPQHLYCKDEHTFWSTQIFPLRTAVFEGVPVRIPYKYQELLAEEYGESALTEREFLVEKHFFDQAKMERKTSKRGSISPSFHLRNFLKRGY</sequence>
<feature type="domain" description="LicD/FKTN/FKRP nucleotidyltransferase" evidence="6">
    <location>
        <begin position="247"/>
        <end position="289"/>
    </location>
</feature>
<feature type="chain" id="PRO_5016152096" description="LicD/FKTN/FKRP nucleotidyltransferase domain-containing protein" evidence="5">
    <location>
        <begin position="22"/>
        <end position="334"/>
    </location>
</feature>
<evidence type="ECO:0000313" key="7">
    <source>
        <dbReference type="EMBL" id="PVH93465.1"/>
    </source>
</evidence>
<keyword evidence="5" id="KW-0732">Signal</keyword>
<dbReference type="Proteomes" id="UP000244855">
    <property type="component" value="Unassembled WGS sequence"/>
</dbReference>
<reference evidence="7 8" key="1">
    <citation type="journal article" date="2018" name="Sci. Rep.">
        <title>Comparative genomics provides insights into the lifestyle and reveals functional heterogeneity of dark septate endophytic fungi.</title>
        <authorList>
            <person name="Knapp D.G."/>
            <person name="Nemeth J.B."/>
            <person name="Barry K."/>
            <person name="Hainaut M."/>
            <person name="Henrissat B."/>
            <person name="Johnson J."/>
            <person name="Kuo A."/>
            <person name="Lim J.H.P."/>
            <person name="Lipzen A."/>
            <person name="Nolan M."/>
            <person name="Ohm R.A."/>
            <person name="Tamas L."/>
            <person name="Grigoriev I.V."/>
            <person name="Spatafora J.W."/>
            <person name="Nagy L.G."/>
            <person name="Kovacs G.M."/>
        </authorList>
    </citation>
    <scope>NUCLEOTIDE SEQUENCE [LARGE SCALE GENOMIC DNA]</scope>
    <source>
        <strain evidence="7 8">DSE2036</strain>
    </source>
</reference>
<dbReference type="OrthoDB" id="444255at2759"/>
<evidence type="ECO:0000256" key="2">
    <source>
        <dbReference type="ARBA" id="ARBA00022692"/>
    </source>
</evidence>
<proteinExistence type="predicted"/>
<keyword evidence="3" id="KW-1133">Transmembrane helix</keyword>
<dbReference type="InterPro" id="IPR009644">
    <property type="entry name" value="FKTN/MNN4/W02B3.4-1"/>
</dbReference>
<keyword evidence="4" id="KW-0472">Membrane</keyword>
<evidence type="ECO:0000256" key="4">
    <source>
        <dbReference type="ARBA" id="ARBA00023136"/>
    </source>
</evidence>
<dbReference type="EMBL" id="KZ805588">
    <property type="protein sequence ID" value="PVH93465.1"/>
    <property type="molecule type" value="Genomic_DNA"/>
</dbReference>
<dbReference type="AlphaFoldDB" id="A0A2V1D614"/>
<evidence type="ECO:0000256" key="1">
    <source>
        <dbReference type="ARBA" id="ARBA00004167"/>
    </source>
</evidence>
<dbReference type="Pfam" id="PF04991">
    <property type="entry name" value="LicD"/>
    <property type="match status" value="2"/>
</dbReference>
<comment type="subcellular location">
    <subcellularLocation>
        <location evidence="1">Membrane</location>
        <topology evidence="1">Single-pass membrane protein</topology>
    </subcellularLocation>
</comment>
<accession>A0A2V1D614</accession>
<name>A0A2V1D614_9PLEO</name>
<evidence type="ECO:0000313" key="8">
    <source>
        <dbReference type="Proteomes" id="UP000244855"/>
    </source>
</evidence>
<dbReference type="PANTHER" id="PTHR15407:SF32">
    <property type="entry name" value="PROTEIN (MNN4), PUTATIVE (AFU_ORTHOLOGUE AFUA_1G03790)-RELATED"/>
    <property type="match status" value="1"/>
</dbReference>
<feature type="domain" description="LicD/FKTN/FKRP nucleotidyltransferase" evidence="6">
    <location>
        <begin position="114"/>
        <end position="222"/>
    </location>
</feature>
<dbReference type="GO" id="GO:0016020">
    <property type="term" value="C:membrane"/>
    <property type="evidence" value="ECO:0007669"/>
    <property type="project" value="UniProtKB-SubCell"/>
</dbReference>